<dbReference type="GO" id="GO:0031340">
    <property type="term" value="P:positive regulation of vesicle fusion"/>
    <property type="evidence" value="ECO:0007669"/>
    <property type="project" value="TreeGrafter"/>
</dbReference>
<dbReference type="PROSITE" id="PS50004">
    <property type="entry name" value="C2"/>
    <property type="match status" value="1"/>
</dbReference>
<dbReference type="InterPro" id="IPR000008">
    <property type="entry name" value="C2_dom"/>
</dbReference>
<feature type="compositionally biased region" description="Basic residues" evidence="1">
    <location>
        <begin position="1008"/>
        <end position="1020"/>
    </location>
</feature>
<dbReference type="GO" id="GO:0010828">
    <property type="term" value="P:positive regulation of D-glucose transmembrane transport"/>
    <property type="evidence" value="ECO:0007669"/>
    <property type="project" value="TreeGrafter"/>
</dbReference>
<dbReference type="GO" id="GO:0090314">
    <property type="term" value="P:positive regulation of protein targeting to membrane"/>
    <property type="evidence" value="ECO:0007669"/>
    <property type="project" value="TreeGrafter"/>
</dbReference>
<sequence length="1674" mass="187149">MPCLLKIKVLRARNLPSMDRKSSLTDAYVEIRFADAETLRTNICKKTLDPVWNEDFRMEVSDDSFLQNEPLELKVIDYDSITADDLIGSVFFDLNVLLMKVFEVKSEKKEINNEKKKLLDSDSNTSKQDKKISRTSNMFDLRSRNSITNASAPGFDSLVNSEDLKLFQFNNSDPRLAEKKIENLSSDESVESFIDETEIVSVERENARSIGGWFPIFDCQTGIRGELQCQIKLEFFGDVNPFRGSSAGIRIFSMEQIPMSQFSSVKMCGFLSASITKSDPEYHWSDSFRTQRVSNESRQRLMYQLSGQLRRKMGRKAIECGANMILGYKHSFDFEEKNKTITARAVGTAVLMDLSYQSTQKRSIMNSSFNSKPSISDIDYKKVINPSTSASKNIKSIKNALRSDTDSIFSGSPNFQEKSHSIENIPENTNNKSNIYYDINNDQSESNDGIFFSPGKGPANNTSPNELISNNIKNTNSLNNDINIPEDYHSSADNASIEDSIKSYDSEQRANSIAPKFNKKSSSNLENHSIINDKNSRLEFSKTVGEIEHNSKDVLHDIVTLKTFPSSSIQRLGGAVMAHSVKVIEDDEEKTRQTWWDELRREIKSHAKSLSCTHILGYSESSSIWGDAIVLSVVGTAAVLDTKGLETGNKIGRFKLNSKFSNAYLNDLFSSKKVRDLYKRKKKGFDTEDESDYAYLKNSSRRKNLSIDANSKSQKSSNKNDPSFLNINQRTRNLSDSSLAIKKSKYLKNKPKNSRPATLGNFSKLQTRALKKLKPLGCRMCHSPDDRITLPYPMRFFRCGYCQKSAVPEIILSTIELPTELNIIEGEATIVEAHICKSRTRPSTAGISSFGEKSSKLISSSLGKLGINRNKTENNGVVSVGGTDEAYAAFVSDALPFIQYDLHRQLLYKLSVYGMNAIFGLRYHLSLGEDMIIATATGTAAYVTALPTPGPLIISRNIGVMDEEDRGFLRIQNRITNLSVQNRERLDKKFNNKKLSLLELKNSNMRRYSTKKKRKYHRRSKENISNLSNLKNVDSKASQSSINQNSDSENQIKLKKGHNRTICPNCGSNVSNYKCENCEHKLTSKNKSIQASVAVQIDDDADEDLMAALFDHPLNQSFSIVNTDGKLFYKPKVKLKNVHIKRKRLRNTLKKKSAKNYRTARHNSSTSEIFSHIRKLSRNDNSSNKHAARIHSGNEDLEIGYKPKLKVENKSSLVDQASLKKNGVENSVSSYSSSSSTSSSSSSSCSDSDSESSSLSSDSSSSSSSSSKSEISTSKKLKNSSRDLIISKAKDESDSLLFDPSFHQSLIVAKRVYLDPQSKHPNRLLANIFNQTYQEMCSNLFYFSRCLISSVGYTINIVEDSENEVQLLLTATAVGVCRFPSHLMIPAQLRGDEEVANNSADAINTEPNRKASISSKRSNLSNKIKQSNYLVCSPSSILRGKASSDSNLEDSPEFSKPKLAYEKGKKRLESKLNSILNKISLEETKSEAELASSEDIEAVKVDLLAKNSSFFDESELETRIQVPLGLEIPPLSSPSNRSIFSESNNKSEQNSINQSLFSSFKNRPAYLSTDSVELTSLNHLPGHKIVSIMGRLSMHFIKESSIEAYSKGPIGMPAYIISFINDMNSSIKSQIEALHGNALICMSIDHQKFINSDKSSAYGMLSISGDVVFSERIE</sequence>
<dbReference type="InterPro" id="IPR056431">
    <property type="entry name" value="C2CD5_YbjQ-rel_dom"/>
</dbReference>
<dbReference type="EMBL" id="LSSM01002581">
    <property type="protein sequence ID" value="OMJ21161.1"/>
    <property type="molecule type" value="Genomic_DNA"/>
</dbReference>
<feature type="region of interest" description="Disordered" evidence="1">
    <location>
        <begin position="705"/>
        <end position="728"/>
    </location>
</feature>
<gene>
    <name evidence="3" type="ORF">AYI69_g5941</name>
</gene>
<dbReference type="Gene3D" id="2.60.40.150">
    <property type="entry name" value="C2 domain"/>
    <property type="match status" value="1"/>
</dbReference>
<dbReference type="SMART" id="SM00239">
    <property type="entry name" value="C2"/>
    <property type="match status" value="1"/>
</dbReference>
<dbReference type="OrthoDB" id="419768at2759"/>
<dbReference type="GO" id="GO:0005886">
    <property type="term" value="C:plasma membrane"/>
    <property type="evidence" value="ECO:0007669"/>
    <property type="project" value="TreeGrafter"/>
</dbReference>
<accession>A0A1R1Y2H2</accession>
<dbReference type="Pfam" id="PF23128">
    <property type="entry name" value="YbjQ_4"/>
    <property type="match status" value="1"/>
</dbReference>
<comment type="caution">
    <text evidence="3">The sequence shown here is derived from an EMBL/GenBank/DDBJ whole genome shotgun (WGS) entry which is preliminary data.</text>
</comment>
<evidence type="ECO:0000313" key="4">
    <source>
        <dbReference type="Proteomes" id="UP000187429"/>
    </source>
</evidence>
<feature type="compositionally biased region" description="Low complexity" evidence="1">
    <location>
        <begin position="710"/>
        <end position="720"/>
    </location>
</feature>
<protein>
    <submittedName>
        <fullName evidence="3">C2 domain-containing protein 5</fullName>
    </submittedName>
</protein>
<evidence type="ECO:0000259" key="2">
    <source>
        <dbReference type="PROSITE" id="PS50004"/>
    </source>
</evidence>
<feature type="region of interest" description="Disordered" evidence="1">
    <location>
        <begin position="1399"/>
        <end position="1419"/>
    </location>
</feature>
<reference evidence="4" key="1">
    <citation type="submission" date="2017-01" db="EMBL/GenBank/DDBJ databases">
        <authorList>
            <person name="Wang Y."/>
            <person name="White M."/>
            <person name="Kvist S."/>
            <person name="Moncalvo J.-M."/>
        </authorList>
    </citation>
    <scope>NUCLEOTIDE SEQUENCE [LARGE SCALE GENOMIC DNA]</scope>
    <source>
        <strain evidence="4">ID-206-W2</strain>
    </source>
</reference>
<dbReference type="Proteomes" id="UP000187429">
    <property type="component" value="Unassembled WGS sequence"/>
</dbReference>
<dbReference type="GO" id="GO:0072659">
    <property type="term" value="P:protein localization to plasma membrane"/>
    <property type="evidence" value="ECO:0007669"/>
    <property type="project" value="TreeGrafter"/>
</dbReference>
<dbReference type="GO" id="GO:0065002">
    <property type="term" value="P:intracellular protein transmembrane transport"/>
    <property type="evidence" value="ECO:0007669"/>
    <property type="project" value="TreeGrafter"/>
</dbReference>
<feature type="compositionally biased region" description="Low complexity" evidence="1">
    <location>
        <begin position="1227"/>
        <end position="1274"/>
    </location>
</feature>
<evidence type="ECO:0000313" key="3">
    <source>
        <dbReference type="EMBL" id="OMJ21161.1"/>
    </source>
</evidence>
<dbReference type="InterPro" id="IPR057815">
    <property type="entry name" value="C2CD5_C"/>
</dbReference>
<organism evidence="3 4">
    <name type="scientific">Smittium culicis</name>
    <dbReference type="NCBI Taxonomy" id="133412"/>
    <lineage>
        <taxon>Eukaryota</taxon>
        <taxon>Fungi</taxon>
        <taxon>Fungi incertae sedis</taxon>
        <taxon>Zoopagomycota</taxon>
        <taxon>Kickxellomycotina</taxon>
        <taxon>Harpellomycetes</taxon>
        <taxon>Harpellales</taxon>
        <taxon>Legeriomycetaceae</taxon>
        <taxon>Smittium</taxon>
    </lineage>
</organism>
<feature type="compositionally biased region" description="Polar residues" evidence="1">
    <location>
        <begin position="1023"/>
        <end position="1051"/>
    </location>
</feature>
<evidence type="ECO:0000256" key="1">
    <source>
        <dbReference type="SAM" id="MobiDB-lite"/>
    </source>
</evidence>
<dbReference type="InterPro" id="IPR035892">
    <property type="entry name" value="C2_domain_sf"/>
</dbReference>
<feature type="region of interest" description="Disordered" evidence="1">
    <location>
        <begin position="1224"/>
        <end position="1274"/>
    </location>
</feature>
<feature type="compositionally biased region" description="Basic residues" evidence="1">
    <location>
        <begin position="1151"/>
        <end position="1161"/>
    </location>
</feature>
<dbReference type="GO" id="GO:0005544">
    <property type="term" value="F:calcium-dependent phospholipid binding"/>
    <property type="evidence" value="ECO:0007669"/>
    <property type="project" value="InterPro"/>
</dbReference>
<feature type="region of interest" description="Disordered" evidence="1">
    <location>
        <begin position="1151"/>
        <end position="1170"/>
    </location>
</feature>
<feature type="region of interest" description="Disordered" evidence="1">
    <location>
        <begin position="1008"/>
        <end position="1053"/>
    </location>
</feature>
<name>A0A1R1Y2H2_9FUNG</name>
<feature type="domain" description="C2" evidence="2">
    <location>
        <begin position="1"/>
        <end position="109"/>
    </location>
</feature>
<proteinExistence type="predicted"/>
<dbReference type="Pfam" id="PF23025">
    <property type="entry name" value="YbjQ_2"/>
    <property type="match status" value="3"/>
</dbReference>
<dbReference type="SUPFAM" id="SSF49562">
    <property type="entry name" value="C2 domain (Calcium/lipid-binding domain, CaLB)"/>
    <property type="match status" value="1"/>
</dbReference>
<keyword evidence="4" id="KW-1185">Reference proteome</keyword>
<feature type="region of interest" description="Disordered" evidence="1">
    <location>
        <begin position="113"/>
        <end position="133"/>
    </location>
</feature>
<dbReference type="PANTHER" id="PTHR37412:SF2">
    <property type="entry name" value="C2 DOMAIN-CONTAINING PROTEIN 5"/>
    <property type="match status" value="1"/>
</dbReference>
<dbReference type="PANTHER" id="PTHR37412">
    <property type="entry name" value="C2 DOMAIN-CONTAINING PROTEIN 5"/>
    <property type="match status" value="1"/>
</dbReference>
<dbReference type="GO" id="GO:0005509">
    <property type="term" value="F:calcium ion binding"/>
    <property type="evidence" value="ECO:0007669"/>
    <property type="project" value="TreeGrafter"/>
</dbReference>
<dbReference type="Pfam" id="PF00168">
    <property type="entry name" value="C2"/>
    <property type="match status" value="1"/>
</dbReference>
<dbReference type="InterPro" id="IPR038983">
    <property type="entry name" value="C2CD5"/>
</dbReference>